<dbReference type="PANTHER" id="PTHR23135">
    <property type="entry name" value="MUR LIGASE FAMILY MEMBER"/>
    <property type="match status" value="1"/>
</dbReference>
<reference evidence="6 7" key="1">
    <citation type="journal article" date="2016" name="Nat. Commun.">
        <title>Thousands of microbial genomes shed light on interconnected biogeochemical processes in an aquifer system.</title>
        <authorList>
            <person name="Anantharaman K."/>
            <person name="Brown C.T."/>
            <person name="Hug L.A."/>
            <person name="Sharon I."/>
            <person name="Castelle C.J."/>
            <person name="Probst A.J."/>
            <person name="Thomas B.C."/>
            <person name="Singh A."/>
            <person name="Wilkins M.J."/>
            <person name="Karaoz U."/>
            <person name="Brodie E.L."/>
            <person name="Williams K.H."/>
            <person name="Hubbard S.S."/>
            <person name="Banfield J.F."/>
        </authorList>
    </citation>
    <scope>NUCLEOTIDE SEQUENCE [LARGE SCALE GENOMIC DNA]</scope>
</reference>
<dbReference type="GO" id="GO:0005737">
    <property type="term" value="C:cytoplasm"/>
    <property type="evidence" value="ECO:0007669"/>
    <property type="project" value="UniProtKB-SubCell"/>
</dbReference>
<evidence type="ECO:0008006" key="8">
    <source>
        <dbReference type="Google" id="ProtNLM"/>
    </source>
</evidence>
<dbReference type="GO" id="GO:0016881">
    <property type="term" value="F:acid-amino acid ligase activity"/>
    <property type="evidence" value="ECO:0007669"/>
    <property type="project" value="InterPro"/>
</dbReference>
<keyword evidence="3" id="KW-0472">Membrane</keyword>
<dbReference type="GO" id="GO:0051301">
    <property type="term" value="P:cell division"/>
    <property type="evidence" value="ECO:0007669"/>
    <property type="project" value="UniProtKB-KW"/>
</dbReference>
<dbReference type="Pfam" id="PF08245">
    <property type="entry name" value="Mur_ligase_M"/>
    <property type="match status" value="1"/>
</dbReference>
<sequence length="439" mass="48146">MKKILRLLAPKFILSGYHLALAYLAALWFGFPSKKMTVIAVIGTRGKTTTANLIWSCLTAAGHKTGLTGTANIRIGDREFLNPYHMTMPGRFVLQKLLSDMKRAGCEYAVVETPSEGVEQWRHKGISYDAAVLTVVYPEYAAAHGWSFERCKRMHLEVFKKLAGGKRKILNGKKVPKTIVVNADSDFSEDFIQCEADKKITYGIKHATDCRGEDIRVGQSNITFRVGKDTYELRMRGAFNVPNALAAVALCSALGIEQEAITQGISQLKCVPGRMESIEAGQPFLVLVDYAHDAVSIEAALRAVHVMKKSRSSKVIVLFGATGGGRDKKRRPLMGRLAAELADLVIVSNDDPYDDDPQEILEDVARGAEEAGAKRGEKLFVIEDRRAGMAKAFSLAKEGDIVLIAGKGAEQSMVMSGGREIAWDDRVIAREELGKRANI</sequence>
<keyword evidence="2" id="KW-0132">Cell division</keyword>
<evidence type="ECO:0000313" key="6">
    <source>
        <dbReference type="EMBL" id="OGY97030.1"/>
    </source>
</evidence>
<protein>
    <recommendedName>
        <fullName evidence="8">UDP-N-acetylmuramoyl-L-alanyl-D-glutamate--2, 6-diaminopimelate ligase</fullName>
    </recommendedName>
</protein>
<comment type="similarity">
    <text evidence="1">Belongs to the MurCDEF family. MurE subfamily.</text>
</comment>
<keyword evidence="3" id="KW-0812">Transmembrane</keyword>
<dbReference type="SUPFAM" id="SSF53623">
    <property type="entry name" value="MurD-like peptide ligases, catalytic domain"/>
    <property type="match status" value="1"/>
</dbReference>
<feature type="transmembrane region" description="Helical" evidence="3">
    <location>
        <begin position="12"/>
        <end position="31"/>
    </location>
</feature>
<dbReference type="GO" id="GO:0071555">
    <property type="term" value="P:cell wall organization"/>
    <property type="evidence" value="ECO:0007669"/>
    <property type="project" value="UniProtKB-KW"/>
</dbReference>
<keyword evidence="2" id="KW-0133">Cell shape</keyword>
<dbReference type="Proteomes" id="UP000176648">
    <property type="component" value="Unassembled WGS sequence"/>
</dbReference>
<accession>A0A1G2C8Q8</accession>
<feature type="domain" description="Mur ligase C-terminal" evidence="4">
    <location>
        <begin position="273"/>
        <end position="408"/>
    </location>
</feature>
<gene>
    <name evidence="6" type="ORF">A2122_00200</name>
</gene>
<evidence type="ECO:0000256" key="2">
    <source>
        <dbReference type="RuleBase" id="RU004135"/>
    </source>
</evidence>
<dbReference type="Pfam" id="PF02875">
    <property type="entry name" value="Mur_ligase_C"/>
    <property type="match status" value="1"/>
</dbReference>
<dbReference type="InterPro" id="IPR013221">
    <property type="entry name" value="Mur_ligase_cen"/>
</dbReference>
<evidence type="ECO:0000256" key="3">
    <source>
        <dbReference type="SAM" id="Phobius"/>
    </source>
</evidence>
<keyword evidence="2" id="KW-0573">Peptidoglycan synthesis</keyword>
<dbReference type="InterPro" id="IPR036615">
    <property type="entry name" value="Mur_ligase_C_dom_sf"/>
</dbReference>
<feature type="domain" description="Mur ligase central" evidence="5">
    <location>
        <begin position="43"/>
        <end position="250"/>
    </location>
</feature>
<dbReference type="SUPFAM" id="SSF53244">
    <property type="entry name" value="MurD-like peptide ligases, peptide-binding domain"/>
    <property type="match status" value="1"/>
</dbReference>
<dbReference type="Gene3D" id="3.90.190.20">
    <property type="entry name" value="Mur ligase, C-terminal domain"/>
    <property type="match status" value="1"/>
</dbReference>
<proteinExistence type="inferred from homology"/>
<dbReference type="InterPro" id="IPR005761">
    <property type="entry name" value="UDP-N-AcMur-Glu-dNH2Pim_ligase"/>
</dbReference>
<comment type="caution">
    <text evidence="6">The sequence shown here is derived from an EMBL/GenBank/DDBJ whole genome shotgun (WGS) entry which is preliminary data.</text>
</comment>
<dbReference type="Gene3D" id="3.40.1190.10">
    <property type="entry name" value="Mur-like, catalytic domain"/>
    <property type="match status" value="1"/>
</dbReference>
<keyword evidence="2" id="KW-0961">Cell wall biogenesis/degradation</keyword>
<dbReference type="UniPathway" id="UPA00219"/>
<keyword evidence="3" id="KW-1133">Transmembrane helix</keyword>
<dbReference type="GO" id="GO:0005524">
    <property type="term" value="F:ATP binding"/>
    <property type="evidence" value="ECO:0007669"/>
    <property type="project" value="InterPro"/>
</dbReference>
<dbReference type="InterPro" id="IPR036565">
    <property type="entry name" value="Mur-like_cat_sf"/>
</dbReference>
<dbReference type="EMBL" id="MHKU01000013">
    <property type="protein sequence ID" value="OGY97030.1"/>
    <property type="molecule type" value="Genomic_DNA"/>
</dbReference>
<dbReference type="GO" id="GO:0009252">
    <property type="term" value="P:peptidoglycan biosynthetic process"/>
    <property type="evidence" value="ECO:0007669"/>
    <property type="project" value="UniProtKB-UniPathway"/>
</dbReference>
<dbReference type="PANTHER" id="PTHR23135:SF4">
    <property type="entry name" value="UDP-N-ACETYLMURAMOYL-L-ALANYL-D-GLUTAMATE--2,6-DIAMINOPIMELATE LIGASE MURE HOMOLOG, CHLOROPLASTIC"/>
    <property type="match status" value="1"/>
</dbReference>
<dbReference type="NCBIfam" id="TIGR01085">
    <property type="entry name" value="murE"/>
    <property type="match status" value="1"/>
</dbReference>
<evidence type="ECO:0000256" key="1">
    <source>
        <dbReference type="ARBA" id="ARBA00005898"/>
    </source>
</evidence>
<organism evidence="6 7">
    <name type="scientific">Candidatus Liptonbacteria bacterium GWB1_49_6</name>
    <dbReference type="NCBI Taxonomy" id="1798644"/>
    <lineage>
        <taxon>Bacteria</taxon>
        <taxon>Candidatus Liptoniibacteriota</taxon>
    </lineage>
</organism>
<evidence type="ECO:0000313" key="7">
    <source>
        <dbReference type="Proteomes" id="UP000176648"/>
    </source>
</evidence>
<dbReference type="InterPro" id="IPR004101">
    <property type="entry name" value="Mur_ligase_C"/>
</dbReference>
<evidence type="ECO:0000259" key="4">
    <source>
        <dbReference type="Pfam" id="PF02875"/>
    </source>
</evidence>
<dbReference type="GO" id="GO:0008360">
    <property type="term" value="P:regulation of cell shape"/>
    <property type="evidence" value="ECO:0007669"/>
    <property type="project" value="UniProtKB-KW"/>
</dbReference>
<dbReference type="STRING" id="1798644.A2122_00200"/>
<evidence type="ECO:0000259" key="5">
    <source>
        <dbReference type="Pfam" id="PF08245"/>
    </source>
</evidence>
<name>A0A1G2C8Q8_9BACT</name>
<comment type="subcellular location">
    <subcellularLocation>
        <location evidence="2">Cytoplasm</location>
    </subcellularLocation>
</comment>
<dbReference type="AlphaFoldDB" id="A0A1G2C8Q8"/>
<keyword evidence="2" id="KW-0131">Cell cycle</keyword>
<comment type="pathway">
    <text evidence="2">Cell wall biogenesis; peptidoglycan biosynthesis.</text>
</comment>